<dbReference type="InterPro" id="IPR029044">
    <property type="entry name" value="Nucleotide-diphossugar_trans"/>
</dbReference>
<dbReference type="AlphaFoldDB" id="A0A6J6F0F0"/>
<gene>
    <name evidence="1" type="ORF">UFOPK1684_01408</name>
</gene>
<organism evidence="1">
    <name type="scientific">freshwater metagenome</name>
    <dbReference type="NCBI Taxonomy" id="449393"/>
    <lineage>
        <taxon>unclassified sequences</taxon>
        <taxon>metagenomes</taxon>
        <taxon>ecological metagenomes</taxon>
    </lineage>
</organism>
<dbReference type="EMBL" id="CAEZTM010000096">
    <property type="protein sequence ID" value="CAB4581039.1"/>
    <property type="molecule type" value="Genomic_DNA"/>
</dbReference>
<protein>
    <submittedName>
        <fullName evidence="1">Unannotated protein</fullName>
    </submittedName>
</protein>
<dbReference type="Pfam" id="PF02348">
    <property type="entry name" value="CTP_transf_3"/>
    <property type="match status" value="1"/>
</dbReference>
<dbReference type="GO" id="GO:0008781">
    <property type="term" value="F:N-acylneuraminate cytidylyltransferase activity"/>
    <property type="evidence" value="ECO:0007669"/>
    <property type="project" value="TreeGrafter"/>
</dbReference>
<sequence length="237" mass="25805">MFNGSKVLAVIPARGGSKGIPKKNIAQVAGKPLISYTTELTQNLPWLDSTVVSTDSQEIAEVATQTPGVEIVWRPDELSGDRIGDHPVLRHAIRAREEQTGERYDIVLMLQPTSPLRTINDVEGCITTLQDGHWDAVWSVSETELTYHPRKQLALSPEGKLEFVIPGGHAIVARQELASVFHRNGVCYAFARDFLVNSESTYSEAKTSAVVTPGAHISIDTPEDLIAVEKIILGGKG</sequence>
<dbReference type="InterPro" id="IPR003329">
    <property type="entry name" value="Cytidylyl_trans"/>
</dbReference>
<dbReference type="CDD" id="cd02513">
    <property type="entry name" value="CMP-NeuAc_Synthase"/>
    <property type="match status" value="1"/>
</dbReference>
<dbReference type="InterPro" id="IPR050793">
    <property type="entry name" value="CMP-NeuNAc_synthase"/>
</dbReference>
<proteinExistence type="predicted"/>
<reference evidence="1" key="1">
    <citation type="submission" date="2020-05" db="EMBL/GenBank/DDBJ databases">
        <authorList>
            <person name="Chiriac C."/>
            <person name="Salcher M."/>
            <person name="Ghai R."/>
            <person name="Kavagutti S V."/>
        </authorList>
    </citation>
    <scope>NUCLEOTIDE SEQUENCE</scope>
</reference>
<dbReference type="Gene3D" id="3.90.550.10">
    <property type="entry name" value="Spore Coat Polysaccharide Biosynthesis Protein SpsA, Chain A"/>
    <property type="match status" value="1"/>
</dbReference>
<accession>A0A6J6F0F0</accession>
<name>A0A6J6F0F0_9ZZZZ</name>
<evidence type="ECO:0000313" key="1">
    <source>
        <dbReference type="EMBL" id="CAB4581039.1"/>
    </source>
</evidence>
<dbReference type="PANTHER" id="PTHR21485:SF6">
    <property type="entry name" value="N-ACYLNEURAMINATE CYTIDYLYLTRANSFERASE-RELATED"/>
    <property type="match status" value="1"/>
</dbReference>
<dbReference type="SUPFAM" id="SSF53448">
    <property type="entry name" value="Nucleotide-diphospho-sugar transferases"/>
    <property type="match status" value="1"/>
</dbReference>
<dbReference type="PANTHER" id="PTHR21485">
    <property type="entry name" value="HAD SUPERFAMILY MEMBERS CMAS AND KDSC"/>
    <property type="match status" value="1"/>
</dbReference>